<dbReference type="Proteomes" id="UP001165122">
    <property type="component" value="Unassembled WGS sequence"/>
</dbReference>
<gene>
    <name evidence="2" type="ORF">TrLO_g12421</name>
</gene>
<dbReference type="EMBL" id="BRXW01000495">
    <property type="protein sequence ID" value="GMH60104.1"/>
    <property type="molecule type" value="Genomic_DNA"/>
</dbReference>
<accession>A0A9W6ZT09</accession>
<sequence length="660" mass="75386">MSSSSSSSVGPSRLLSQLTSTSPSSSTDPLHNPYHSSLGQTLSPLLSPSKTLPDNLITSIILSPSFFLTFSTSFNPNNTILKTLIINLSTEKVDIQGFNNLLKRYYSLVDVEEFYDLIKILPDNLKSYALNLPPPSLLFPLHLSSLSKTLKGALGSRSLESLMFERLLFYRSLREKNVKVVYDLIIEFILESGFECAEIIDDLKNSPFSSFLSNEDCVKLSLDTSYNFVEFITHLPNDVNICDLILKQTNEENIKKLISLTTDTYEYEGLITILYSSATPKVKIELDKNIKPVKPESNVSALNYVYVLLLTSPLEPVNEVLKGYPNIAPHLYTLLIYFLNNSKDKNVYLNILCGLDDNLINSKSYKMLLELINSENIKSLNVGLRYLHVLAVTNKRYYGKLIEHLNNVVNSRLNKIREPNEIDEVVLQVSLIILNTVNKDPRLIISSDLAPLIQILLFRDDIKNKSVRILIDALTALVRVEGMDYKGVFKVLKKKTGSWKDVEGREDSVIGFLRLPSSGDTGGEEKSLGVLMEFLEEGRFLSLVYDCLACYNPEDYEYDIEEEEEIKGFIKRDVEVEGVEKLVKTIVKYEQEGTRDVMLKENSLGKWLLLREWKDERILYEVCCVVRLKKEWEEKCRFFFGEKFERVKKCQEGFRGSEWK</sequence>
<name>A0A9W6ZT09_9STRA</name>
<evidence type="ECO:0000313" key="2">
    <source>
        <dbReference type="EMBL" id="GMH60104.1"/>
    </source>
</evidence>
<evidence type="ECO:0000256" key="1">
    <source>
        <dbReference type="SAM" id="MobiDB-lite"/>
    </source>
</evidence>
<dbReference type="AlphaFoldDB" id="A0A9W6ZT09"/>
<reference evidence="3" key="1">
    <citation type="journal article" date="2023" name="Commun. Biol.">
        <title>Genome analysis of Parmales, the sister group of diatoms, reveals the evolutionary specialization of diatoms from phago-mixotrophs to photoautotrophs.</title>
        <authorList>
            <person name="Ban H."/>
            <person name="Sato S."/>
            <person name="Yoshikawa S."/>
            <person name="Yamada K."/>
            <person name="Nakamura Y."/>
            <person name="Ichinomiya M."/>
            <person name="Sato N."/>
            <person name="Blanc-Mathieu R."/>
            <person name="Endo H."/>
            <person name="Kuwata A."/>
            <person name="Ogata H."/>
        </authorList>
    </citation>
    <scope>NUCLEOTIDE SEQUENCE [LARGE SCALE GENOMIC DNA]</scope>
    <source>
        <strain evidence="3">NIES 3700</strain>
    </source>
</reference>
<feature type="compositionally biased region" description="Low complexity" evidence="1">
    <location>
        <begin position="1"/>
        <end position="30"/>
    </location>
</feature>
<comment type="caution">
    <text evidence="2">The sequence shown here is derived from an EMBL/GenBank/DDBJ whole genome shotgun (WGS) entry which is preliminary data.</text>
</comment>
<protein>
    <submittedName>
        <fullName evidence="2">Uncharacterized protein</fullName>
    </submittedName>
</protein>
<feature type="region of interest" description="Disordered" evidence="1">
    <location>
        <begin position="1"/>
        <end position="33"/>
    </location>
</feature>
<evidence type="ECO:0000313" key="3">
    <source>
        <dbReference type="Proteomes" id="UP001165122"/>
    </source>
</evidence>
<proteinExistence type="predicted"/>
<organism evidence="2 3">
    <name type="scientific">Triparma laevis f. longispina</name>
    <dbReference type="NCBI Taxonomy" id="1714387"/>
    <lineage>
        <taxon>Eukaryota</taxon>
        <taxon>Sar</taxon>
        <taxon>Stramenopiles</taxon>
        <taxon>Ochrophyta</taxon>
        <taxon>Bolidophyceae</taxon>
        <taxon>Parmales</taxon>
        <taxon>Triparmaceae</taxon>
        <taxon>Triparma</taxon>
    </lineage>
</organism>
<keyword evidence="3" id="KW-1185">Reference proteome</keyword>